<dbReference type="Gene3D" id="1.10.357.10">
    <property type="entry name" value="Tetracycline Repressor, domain 2"/>
    <property type="match status" value="1"/>
</dbReference>
<evidence type="ECO:0000256" key="1">
    <source>
        <dbReference type="ARBA" id="ARBA00023015"/>
    </source>
</evidence>
<dbReference type="InterPro" id="IPR036271">
    <property type="entry name" value="Tet_transcr_reg_TetR-rel_C_sf"/>
</dbReference>
<dbReference type="Proteomes" id="UP000469185">
    <property type="component" value="Unassembled WGS sequence"/>
</dbReference>
<dbReference type="Gene3D" id="1.10.10.60">
    <property type="entry name" value="Homeodomain-like"/>
    <property type="match status" value="1"/>
</dbReference>
<evidence type="ECO:0000313" key="6">
    <source>
        <dbReference type="EMBL" id="NED96622.1"/>
    </source>
</evidence>
<reference evidence="6 7" key="1">
    <citation type="submission" date="2020-02" db="EMBL/GenBank/DDBJ databases">
        <authorList>
            <person name="Li X.-J."/>
            <person name="Feng X.-M."/>
        </authorList>
    </citation>
    <scope>NUCLEOTIDE SEQUENCE [LARGE SCALE GENOMIC DNA]</scope>
    <source>
        <strain evidence="6 7">CGMCC 4.7225</strain>
    </source>
</reference>
<organism evidence="6 7">
    <name type="scientific">Phytoactinopolyspora alkaliphila</name>
    <dbReference type="NCBI Taxonomy" id="1783498"/>
    <lineage>
        <taxon>Bacteria</taxon>
        <taxon>Bacillati</taxon>
        <taxon>Actinomycetota</taxon>
        <taxon>Actinomycetes</taxon>
        <taxon>Jiangellales</taxon>
        <taxon>Jiangellaceae</taxon>
        <taxon>Phytoactinopolyspora</taxon>
    </lineage>
</organism>
<name>A0A6N9YNS6_9ACTN</name>
<evidence type="ECO:0000256" key="2">
    <source>
        <dbReference type="ARBA" id="ARBA00023125"/>
    </source>
</evidence>
<evidence type="ECO:0000313" key="7">
    <source>
        <dbReference type="Proteomes" id="UP000469185"/>
    </source>
</evidence>
<dbReference type="PROSITE" id="PS50977">
    <property type="entry name" value="HTH_TETR_2"/>
    <property type="match status" value="1"/>
</dbReference>
<protein>
    <submittedName>
        <fullName evidence="6">TetR/AcrR family transcriptional regulator</fullName>
    </submittedName>
</protein>
<keyword evidence="1" id="KW-0805">Transcription regulation</keyword>
<evidence type="ECO:0000256" key="4">
    <source>
        <dbReference type="PROSITE-ProRule" id="PRU00335"/>
    </source>
</evidence>
<dbReference type="GO" id="GO:0003700">
    <property type="term" value="F:DNA-binding transcription factor activity"/>
    <property type="evidence" value="ECO:0007669"/>
    <property type="project" value="TreeGrafter"/>
</dbReference>
<dbReference type="Pfam" id="PF00440">
    <property type="entry name" value="TetR_N"/>
    <property type="match status" value="1"/>
</dbReference>
<feature type="domain" description="HTH tetR-type" evidence="5">
    <location>
        <begin position="11"/>
        <end position="71"/>
    </location>
</feature>
<comment type="caution">
    <text evidence="6">The sequence shown here is derived from an EMBL/GenBank/DDBJ whole genome shotgun (WGS) entry which is preliminary data.</text>
</comment>
<accession>A0A6N9YNS6</accession>
<keyword evidence="7" id="KW-1185">Reference proteome</keyword>
<keyword evidence="3" id="KW-0804">Transcription</keyword>
<dbReference type="InterPro" id="IPR009057">
    <property type="entry name" value="Homeodomain-like_sf"/>
</dbReference>
<keyword evidence="2 4" id="KW-0238">DNA-binding</keyword>
<feature type="DNA-binding region" description="H-T-H motif" evidence="4">
    <location>
        <begin position="34"/>
        <end position="53"/>
    </location>
</feature>
<proteinExistence type="predicted"/>
<dbReference type="PANTHER" id="PTHR30055:SF148">
    <property type="entry name" value="TETR-FAMILY TRANSCRIPTIONAL REGULATOR"/>
    <property type="match status" value="1"/>
</dbReference>
<dbReference type="InterPro" id="IPR050109">
    <property type="entry name" value="HTH-type_TetR-like_transc_reg"/>
</dbReference>
<dbReference type="PANTHER" id="PTHR30055">
    <property type="entry name" value="HTH-TYPE TRANSCRIPTIONAL REGULATOR RUTR"/>
    <property type="match status" value="1"/>
</dbReference>
<dbReference type="AlphaFoldDB" id="A0A6N9YNS6"/>
<dbReference type="SUPFAM" id="SSF46689">
    <property type="entry name" value="Homeodomain-like"/>
    <property type="match status" value="1"/>
</dbReference>
<dbReference type="Pfam" id="PF16859">
    <property type="entry name" value="TetR_C_11"/>
    <property type="match status" value="1"/>
</dbReference>
<dbReference type="EMBL" id="JAAGOB010000007">
    <property type="protein sequence ID" value="NED96622.1"/>
    <property type="molecule type" value="Genomic_DNA"/>
</dbReference>
<dbReference type="InterPro" id="IPR001647">
    <property type="entry name" value="HTH_TetR"/>
</dbReference>
<evidence type="ECO:0000256" key="3">
    <source>
        <dbReference type="ARBA" id="ARBA00023163"/>
    </source>
</evidence>
<dbReference type="InterPro" id="IPR011075">
    <property type="entry name" value="TetR_C"/>
</dbReference>
<dbReference type="SUPFAM" id="SSF48498">
    <property type="entry name" value="Tetracyclin repressor-like, C-terminal domain"/>
    <property type="match status" value="1"/>
</dbReference>
<gene>
    <name evidence="6" type="ORF">G1H11_15035</name>
</gene>
<sequence>MTRHVGRPRDPAIDRSVLEATLAVLREYGYAGFSLEGVAARAGTTKPSIARRWRRRQELIIAALTTVLVRPPVPDTGCTRCDLIDGVELLVDAVIRRMPPGVLAPLIAECAPDPELNQKLTDALVRPPREALMQTVRRAIDRGHLRPDTDAELVVDLLASLVFQGSLLADAPFCSERAADAVDLVLRGVAVDFRALVEISHRHGGTHRHAT</sequence>
<dbReference type="GO" id="GO:0000976">
    <property type="term" value="F:transcription cis-regulatory region binding"/>
    <property type="evidence" value="ECO:0007669"/>
    <property type="project" value="TreeGrafter"/>
</dbReference>
<evidence type="ECO:0000259" key="5">
    <source>
        <dbReference type="PROSITE" id="PS50977"/>
    </source>
</evidence>